<keyword evidence="2" id="KW-0732">Signal</keyword>
<dbReference type="EMBL" id="JBHGVX010000004">
    <property type="protein sequence ID" value="KAL1796182.1"/>
    <property type="molecule type" value="Genomic_DNA"/>
</dbReference>
<dbReference type="GeneID" id="96085044"/>
<dbReference type="RefSeq" id="XP_069306766.1">
    <property type="nucleotide sequence ID" value="XM_069451216.1"/>
</dbReference>
<evidence type="ECO:0000313" key="4">
    <source>
        <dbReference type="Proteomes" id="UP001578633"/>
    </source>
</evidence>
<accession>A0ABR3UIW2</accession>
<dbReference type="Proteomes" id="UP001578633">
    <property type="component" value="Chromosome 4"/>
</dbReference>
<keyword evidence="1" id="KW-0812">Transmembrane</keyword>
<protein>
    <submittedName>
        <fullName evidence="3">Uncharacterized protein</fullName>
    </submittedName>
</protein>
<evidence type="ECO:0000256" key="1">
    <source>
        <dbReference type="SAM" id="Phobius"/>
    </source>
</evidence>
<feature type="chain" id="PRO_5046224364" evidence="2">
    <location>
        <begin position="21"/>
        <end position="589"/>
    </location>
</feature>
<name>A0ABR3UIW2_9PLEO</name>
<feature type="transmembrane region" description="Helical" evidence="1">
    <location>
        <begin position="226"/>
        <end position="248"/>
    </location>
</feature>
<evidence type="ECO:0000313" key="3">
    <source>
        <dbReference type="EMBL" id="KAL1796182.1"/>
    </source>
</evidence>
<comment type="caution">
    <text evidence="3">The sequence shown here is derived from an EMBL/GenBank/DDBJ whole genome shotgun (WGS) entry which is preliminary data.</text>
</comment>
<proteinExistence type="predicted"/>
<keyword evidence="1" id="KW-0472">Membrane</keyword>
<feature type="transmembrane region" description="Helical" evidence="1">
    <location>
        <begin position="199"/>
        <end position="220"/>
    </location>
</feature>
<keyword evidence="1" id="KW-1133">Transmembrane helix</keyword>
<organism evidence="3 4">
    <name type="scientific">Alternaria dauci</name>
    <dbReference type="NCBI Taxonomy" id="48095"/>
    <lineage>
        <taxon>Eukaryota</taxon>
        <taxon>Fungi</taxon>
        <taxon>Dikarya</taxon>
        <taxon>Ascomycota</taxon>
        <taxon>Pezizomycotina</taxon>
        <taxon>Dothideomycetes</taxon>
        <taxon>Pleosporomycetidae</taxon>
        <taxon>Pleosporales</taxon>
        <taxon>Pleosporineae</taxon>
        <taxon>Pleosporaceae</taxon>
        <taxon>Alternaria</taxon>
        <taxon>Alternaria sect. Porri</taxon>
    </lineage>
</organism>
<keyword evidence="4" id="KW-1185">Reference proteome</keyword>
<reference evidence="3 4" key="1">
    <citation type="submission" date="2024-09" db="EMBL/GenBank/DDBJ databases">
        <title>T2T genomes of carrot and Alternaria dauci and their utility for understanding host-pathogen interaction during carrot leaf blight disease.</title>
        <authorList>
            <person name="Liu W."/>
            <person name="Xu S."/>
            <person name="Ou C."/>
            <person name="Liu X."/>
            <person name="Zhuang F."/>
            <person name="Deng X.W."/>
        </authorList>
    </citation>
    <scope>NUCLEOTIDE SEQUENCE [LARGE SCALE GENOMIC DNA]</scope>
    <source>
        <strain evidence="3 4">A2016</strain>
    </source>
</reference>
<sequence>MEFIKFTLYLWLVLTNLVASTPLALPDFSPPPPRRPPRSEIPSASLAATMLEPSCNLVVPTAQSWMDYKDDIIEFSQTHVERFRRDPSYTTFPLYLRDQFARDLLPSSLSCDSVGDCGLTSCQMLNPELAQHDKQMAYFVFEQISGVDHLFKSQREAMREAASYIDGKIPEIVRTYSAGPRIASQLQERLNDRRRYEKLAMSLITAVGLMAGGAMALPAFGLTTSVVLPVTNLMASTYISVIGAFNAVRRDPGKISSDVEENLRSSLNEFRHAMIGNVTYGMDAIMGHGPSKPGQDLMDILRGDYFFRRDENIQQVVHESFEKMVFSTVINGAWAQERSYIVWADVPTGSCEYDARGPQESRVCLYDRPSSVYYMYALDVSREYDHGKNDMALIHSPTGYRNFIQGRNPTPYGITKEDVIRSSIFVHENKLQGALRNLDHHTISAALERGKAMGKDYGKVPGTFYLPISRNPGGEAISSVWTKHGRNYACMSGEFGWNDGSWTLAADETEDFLYHTGLMFSEDWERFCHRNGECKGADYVDLHAKLEARRKVGDPEIPKRLKHLFWKCEQDTKHGPGKPEHDYDSRPPI</sequence>
<gene>
    <name evidence="3" type="ORF">ACET3X_004722</name>
</gene>
<evidence type="ECO:0000256" key="2">
    <source>
        <dbReference type="SAM" id="SignalP"/>
    </source>
</evidence>
<feature type="signal peptide" evidence="2">
    <location>
        <begin position="1"/>
        <end position="20"/>
    </location>
</feature>